<keyword evidence="3" id="KW-1185">Reference proteome</keyword>
<organism evidence="2 3">
    <name type="scientific">Caulobacter radicis</name>
    <dbReference type="NCBI Taxonomy" id="2172650"/>
    <lineage>
        <taxon>Bacteria</taxon>
        <taxon>Pseudomonadati</taxon>
        <taxon>Pseudomonadota</taxon>
        <taxon>Alphaproteobacteria</taxon>
        <taxon>Caulobacterales</taxon>
        <taxon>Caulobacteraceae</taxon>
        <taxon>Caulobacter</taxon>
    </lineage>
</organism>
<dbReference type="Proteomes" id="UP000244913">
    <property type="component" value="Unassembled WGS sequence"/>
</dbReference>
<keyword evidence="1" id="KW-1133">Transmembrane helix</keyword>
<protein>
    <submittedName>
        <fullName evidence="2">Uncharacterized protein</fullName>
    </submittedName>
</protein>
<accession>A0A2T9JPZ2</accession>
<feature type="transmembrane region" description="Helical" evidence="1">
    <location>
        <begin position="62"/>
        <end position="84"/>
    </location>
</feature>
<name>A0A2T9JPZ2_9CAUL</name>
<evidence type="ECO:0000313" key="2">
    <source>
        <dbReference type="EMBL" id="PVM85772.1"/>
    </source>
</evidence>
<comment type="caution">
    <text evidence="2">The sequence shown here is derived from an EMBL/GenBank/DDBJ whole genome shotgun (WGS) entry which is preliminary data.</text>
</comment>
<proteinExistence type="predicted"/>
<keyword evidence="1" id="KW-0812">Transmembrane</keyword>
<evidence type="ECO:0000256" key="1">
    <source>
        <dbReference type="SAM" id="Phobius"/>
    </source>
</evidence>
<dbReference type="AlphaFoldDB" id="A0A2T9JPZ2"/>
<keyword evidence="1" id="KW-0472">Membrane</keyword>
<dbReference type="EMBL" id="QDKP01000018">
    <property type="protein sequence ID" value="PVM85772.1"/>
    <property type="molecule type" value="Genomic_DNA"/>
</dbReference>
<gene>
    <name evidence="2" type="ORF">DDF65_06445</name>
</gene>
<evidence type="ECO:0000313" key="3">
    <source>
        <dbReference type="Proteomes" id="UP000244913"/>
    </source>
</evidence>
<sequence>MITLALVASGALAAHFCWAGLYGLGELLCGLLDIGWKNAHPNPYAVALHWPQSEGRARGLDLLWVLGNLVLLTVLTFIATHYAVGWQLASKSPVRSALYGWVAEATAAQGAIAHVVTNLELDGAAVGYEGVLKHLTLDSSKKIVSLVLAECELFTLVAKGGLVHHVRNPRDKPLPNIVLSGEAIRNVAFIPIGLPAA</sequence>
<reference evidence="2 3" key="1">
    <citation type="submission" date="2018-04" db="EMBL/GenBank/DDBJ databases">
        <title>The genome sequence of Caulobacter sp. 736.</title>
        <authorList>
            <person name="Gao J."/>
            <person name="Sun J."/>
        </authorList>
    </citation>
    <scope>NUCLEOTIDE SEQUENCE [LARGE SCALE GENOMIC DNA]</scope>
    <source>
        <strain evidence="2 3">736</strain>
    </source>
</reference>